<dbReference type="CDD" id="cd00104">
    <property type="entry name" value="KAZAL_FS"/>
    <property type="match status" value="4"/>
</dbReference>
<dbReference type="GO" id="GO:0005615">
    <property type="term" value="C:extracellular space"/>
    <property type="evidence" value="ECO:0007669"/>
    <property type="project" value="TreeGrafter"/>
</dbReference>
<keyword evidence="4" id="KW-1185">Reference proteome</keyword>
<feature type="domain" description="Kazal-like" evidence="2">
    <location>
        <begin position="123"/>
        <end position="172"/>
    </location>
</feature>
<protein>
    <recommendedName>
        <fullName evidence="2">Kazal-like domain-containing protein</fullName>
    </recommendedName>
</protein>
<dbReference type="EMBL" id="CAVLGL010000081">
    <property type="protein sequence ID" value="CAK1587188.1"/>
    <property type="molecule type" value="Genomic_DNA"/>
</dbReference>
<dbReference type="Proteomes" id="UP001314205">
    <property type="component" value="Unassembled WGS sequence"/>
</dbReference>
<dbReference type="SMART" id="SM00280">
    <property type="entry name" value="KAZAL"/>
    <property type="match status" value="4"/>
</dbReference>
<dbReference type="InterPro" id="IPR002350">
    <property type="entry name" value="Kazal_dom"/>
</dbReference>
<dbReference type="Pfam" id="PF00050">
    <property type="entry name" value="Kazal_1"/>
    <property type="match status" value="3"/>
</dbReference>
<reference evidence="3 4" key="1">
    <citation type="submission" date="2023-11" db="EMBL/GenBank/DDBJ databases">
        <authorList>
            <person name="Hedman E."/>
            <person name="Englund M."/>
            <person name="Stromberg M."/>
            <person name="Nyberg Akerstrom W."/>
            <person name="Nylinder S."/>
            <person name="Jareborg N."/>
            <person name="Kallberg Y."/>
            <person name="Kronander E."/>
        </authorList>
    </citation>
    <scope>NUCLEOTIDE SEQUENCE [LARGE SCALE GENOMIC DNA]</scope>
</reference>
<dbReference type="InterPro" id="IPR053265">
    <property type="entry name" value="Serpin"/>
</dbReference>
<dbReference type="Gene3D" id="3.30.60.30">
    <property type="match status" value="4"/>
</dbReference>
<dbReference type="Pfam" id="PF07648">
    <property type="entry name" value="Kazal_2"/>
    <property type="match status" value="1"/>
</dbReference>
<comment type="caution">
    <text evidence="3">The sequence shown here is derived from an EMBL/GenBank/DDBJ whole genome shotgun (WGS) entry which is preliminary data.</text>
</comment>
<feature type="domain" description="Kazal-like" evidence="2">
    <location>
        <begin position="61"/>
        <end position="117"/>
    </location>
</feature>
<proteinExistence type="predicted"/>
<evidence type="ECO:0000313" key="4">
    <source>
        <dbReference type="Proteomes" id="UP001314205"/>
    </source>
</evidence>
<organism evidence="3 4">
    <name type="scientific">Parnassius mnemosyne</name>
    <name type="common">clouded apollo</name>
    <dbReference type="NCBI Taxonomy" id="213953"/>
    <lineage>
        <taxon>Eukaryota</taxon>
        <taxon>Metazoa</taxon>
        <taxon>Ecdysozoa</taxon>
        <taxon>Arthropoda</taxon>
        <taxon>Hexapoda</taxon>
        <taxon>Insecta</taxon>
        <taxon>Pterygota</taxon>
        <taxon>Neoptera</taxon>
        <taxon>Endopterygota</taxon>
        <taxon>Lepidoptera</taxon>
        <taxon>Glossata</taxon>
        <taxon>Ditrysia</taxon>
        <taxon>Papilionoidea</taxon>
        <taxon>Papilionidae</taxon>
        <taxon>Parnassiinae</taxon>
        <taxon>Parnassini</taxon>
        <taxon>Parnassius</taxon>
        <taxon>Driopa</taxon>
    </lineage>
</organism>
<dbReference type="SUPFAM" id="SSF100895">
    <property type="entry name" value="Kazal-type serine protease inhibitors"/>
    <property type="match status" value="4"/>
</dbReference>
<feature type="domain" description="Kazal-like" evidence="2">
    <location>
        <begin position="18"/>
        <end position="52"/>
    </location>
</feature>
<evidence type="ECO:0000259" key="2">
    <source>
        <dbReference type="PROSITE" id="PS51465"/>
    </source>
</evidence>
<evidence type="ECO:0000256" key="1">
    <source>
        <dbReference type="SAM" id="SignalP"/>
    </source>
</evidence>
<feature type="chain" id="PRO_5043404603" description="Kazal-like domain-containing protein" evidence="1">
    <location>
        <begin position="21"/>
        <end position="224"/>
    </location>
</feature>
<dbReference type="PROSITE" id="PS00282">
    <property type="entry name" value="KAZAL_1"/>
    <property type="match status" value="1"/>
</dbReference>
<dbReference type="PANTHER" id="PTHR21131:SF0">
    <property type="entry name" value="GEO10195P1-RELATED"/>
    <property type="match status" value="1"/>
</dbReference>
<name>A0AAV1KVW5_9NEOP</name>
<sequence>MIYQIGVLFVLGCYLTVTTALPPCVCSATHDQKPVCGSDGQTYSSVCMLNCARAINPHITMQGEGRCKREAPSCFCTFENNPVCGTDGQTYSNECEFNCKQATEPSLRVEYNGECRAKRQVKVASLSRCTCPRVTKYVCGNDGNTYDNACLLNCASEANPSLYVQHDGPCDDVVKVVNHAENNPACTCTRNYTPVCASNGVTFGNECLMRCSGTHLTVQAYGPC</sequence>
<feature type="signal peptide" evidence="1">
    <location>
        <begin position="1"/>
        <end position="20"/>
    </location>
</feature>
<evidence type="ECO:0000313" key="3">
    <source>
        <dbReference type="EMBL" id="CAK1587188.1"/>
    </source>
</evidence>
<gene>
    <name evidence="3" type="ORF">PARMNEM_LOCUS8047</name>
</gene>
<accession>A0AAV1KVW5</accession>
<dbReference type="InterPro" id="IPR036058">
    <property type="entry name" value="Kazal_dom_sf"/>
</dbReference>
<keyword evidence="1" id="KW-0732">Signal</keyword>
<feature type="domain" description="Kazal-like" evidence="2">
    <location>
        <begin position="175"/>
        <end position="224"/>
    </location>
</feature>
<dbReference type="PANTHER" id="PTHR21131">
    <property type="entry name" value="SERINE-TYPE ENDOPEPTIDASE INHIBITOR"/>
    <property type="match status" value="1"/>
</dbReference>
<dbReference type="AlphaFoldDB" id="A0AAV1KVW5"/>
<dbReference type="PROSITE" id="PS51465">
    <property type="entry name" value="KAZAL_2"/>
    <property type="match status" value="4"/>
</dbReference>